<dbReference type="InterPro" id="IPR051531">
    <property type="entry name" value="N-acetyltransferase"/>
</dbReference>
<comment type="caution">
    <text evidence="2">The sequence shown here is derived from an EMBL/GenBank/DDBJ whole genome shotgun (WGS) entry which is preliminary data.</text>
</comment>
<sequence length="195" mass="22508">MGNIYRLETARVVLRQWQSEDYAEFANMNADPDVMRYFPSLLSREESDTLTKKFDNLVIEKGWGFWVAERKSDSAFMGLVGLNQADDLPVTSCVEVGWRLAKAYWGRGYATETAAASLHFAFSILEQDRVAAFTTLANSRSREVMSRLGMKDRQENFLHPRVSQSSGLKEHVYYQISRERFYRNFKEDCVTISSQ</sequence>
<dbReference type="Gene3D" id="3.40.630.30">
    <property type="match status" value="1"/>
</dbReference>
<dbReference type="Proteomes" id="UP000218767">
    <property type="component" value="Unassembled WGS sequence"/>
</dbReference>
<dbReference type="SUPFAM" id="SSF55729">
    <property type="entry name" value="Acyl-CoA N-acyltransferases (Nat)"/>
    <property type="match status" value="1"/>
</dbReference>
<dbReference type="InterPro" id="IPR016181">
    <property type="entry name" value="Acyl_CoA_acyltransferase"/>
</dbReference>
<dbReference type="PANTHER" id="PTHR43792:SF1">
    <property type="entry name" value="N-ACETYLTRANSFERASE DOMAIN-CONTAINING PROTEIN"/>
    <property type="match status" value="1"/>
</dbReference>
<dbReference type="AlphaFoldDB" id="A0A2A4X3J8"/>
<dbReference type="GO" id="GO:0016747">
    <property type="term" value="F:acyltransferase activity, transferring groups other than amino-acyl groups"/>
    <property type="evidence" value="ECO:0007669"/>
    <property type="project" value="InterPro"/>
</dbReference>
<organism evidence="2 3">
    <name type="scientific">SAR86 cluster bacterium</name>
    <dbReference type="NCBI Taxonomy" id="2030880"/>
    <lineage>
        <taxon>Bacteria</taxon>
        <taxon>Pseudomonadati</taxon>
        <taxon>Pseudomonadota</taxon>
        <taxon>Gammaproteobacteria</taxon>
        <taxon>SAR86 cluster</taxon>
    </lineage>
</organism>
<reference evidence="3" key="1">
    <citation type="submission" date="2017-08" db="EMBL/GenBank/DDBJ databases">
        <title>A dynamic microbial community with high functional redundancy inhabits the cold, oxic subseafloor aquifer.</title>
        <authorList>
            <person name="Tully B.J."/>
            <person name="Wheat C.G."/>
            <person name="Glazer B.T."/>
            <person name="Huber J.A."/>
        </authorList>
    </citation>
    <scope>NUCLEOTIDE SEQUENCE [LARGE SCALE GENOMIC DNA]</scope>
</reference>
<evidence type="ECO:0000313" key="3">
    <source>
        <dbReference type="Proteomes" id="UP000218767"/>
    </source>
</evidence>
<dbReference type="EMBL" id="NVUL01000047">
    <property type="protein sequence ID" value="PCI77252.1"/>
    <property type="molecule type" value="Genomic_DNA"/>
</dbReference>
<dbReference type="InterPro" id="IPR000182">
    <property type="entry name" value="GNAT_dom"/>
</dbReference>
<name>A0A2A4X3J8_9GAMM</name>
<keyword evidence="2" id="KW-0808">Transferase</keyword>
<dbReference type="Pfam" id="PF13302">
    <property type="entry name" value="Acetyltransf_3"/>
    <property type="match status" value="1"/>
</dbReference>
<accession>A0A2A4X3J8</accession>
<evidence type="ECO:0000313" key="2">
    <source>
        <dbReference type="EMBL" id="PCI77252.1"/>
    </source>
</evidence>
<dbReference type="PROSITE" id="PS51186">
    <property type="entry name" value="GNAT"/>
    <property type="match status" value="1"/>
</dbReference>
<evidence type="ECO:0000259" key="1">
    <source>
        <dbReference type="PROSITE" id="PS51186"/>
    </source>
</evidence>
<feature type="domain" description="N-acetyltransferase" evidence="1">
    <location>
        <begin position="12"/>
        <end position="179"/>
    </location>
</feature>
<dbReference type="PANTHER" id="PTHR43792">
    <property type="entry name" value="GNAT FAMILY, PUTATIVE (AFU_ORTHOLOGUE AFUA_3G00765)-RELATED-RELATED"/>
    <property type="match status" value="1"/>
</dbReference>
<proteinExistence type="predicted"/>
<protein>
    <submittedName>
        <fullName evidence="2">GNAT family N-acetyltransferase</fullName>
    </submittedName>
</protein>
<gene>
    <name evidence="2" type="ORF">COB20_08565</name>
</gene>